<evidence type="ECO:0000256" key="3">
    <source>
        <dbReference type="ARBA" id="ARBA00022989"/>
    </source>
</evidence>
<dbReference type="Pfam" id="PF13927">
    <property type="entry name" value="Ig_3"/>
    <property type="match status" value="1"/>
</dbReference>
<keyword evidence="6" id="KW-0675">Receptor</keyword>
<dbReference type="OrthoDB" id="2413561at2759"/>
<dbReference type="PANTHER" id="PTHR24416">
    <property type="entry name" value="TYROSINE-PROTEIN KINASE RECEPTOR"/>
    <property type="match status" value="1"/>
</dbReference>
<evidence type="ECO:0000259" key="15">
    <source>
        <dbReference type="PROSITE" id="PS50835"/>
    </source>
</evidence>
<dbReference type="PIRSF" id="PIRSF000615">
    <property type="entry name" value="TyrPK_CSF1-R"/>
    <property type="match status" value="1"/>
</dbReference>
<dbReference type="InterPro" id="IPR013098">
    <property type="entry name" value="Ig_I-set"/>
</dbReference>
<keyword evidence="3 13" id="KW-1133">Transmembrane helix</keyword>
<dbReference type="SMART" id="SM00409">
    <property type="entry name" value="IG"/>
    <property type="match status" value="3"/>
</dbReference>
<keyword evidence="17" id="KW-1185">Reference proteome</keyword>
<dbReference type="SUPFAM" id="SSF56112">
    <property type="entry name" value="Protein kinase-like (PK-like)"/>
    <property type="match status" value="1"/>
</dbReference>
<gene>
    <name evidence="16" type="ORF">EB796_018692</name>
</gene>
<feature type="domain" description="Protein kinase" evidence="14">
    <location>
        <begin position="516"/>
        <end position="792"/>
    </location>
</feature>
<protein>
    <recommendedName>
        <fullName evidence="18">PTK7</fullName>
    </recommendedName>
</protein>
<dbReference type="Gene3D" id="1.10.510.10">
    <property type="entry name" value="Transferase(Phosphotransferase) domain 1"/>
    <property type="match status" value="1"/>
</dbReference>
<dbReference type="Gene3D" id="3.30.200.20">
    <property type="entry name" value="Phosphorylase Kinase, domain 1"/>
    <property type="match status" value="1"/>
</dbReference>
<evidence type="ECO:0000256" key="8">
    <source>
        <dbReference type="ARBA" id="ARBA00023319"/>
    </source>
</evidence>
<dbReference type="InterPro" id="IPR036179">
    <property type="entry name" value="Ig-like_dom_sf"/>
</dbReference>
<comment type="caution">
    <text evidence="16">The sequence shown here is derived from an EMBL/GenBank/DDBJ whole genome shotgun (WGS) entry which is preliminary data.</text>
</comment>
<evidence type="ECO:0000256" key="1">
    <source>
        <dbReference type="ARBA" id="ARBA00004167"/>
    </source>
</evidence>
<keyword evidence="11" id="KW-0460">Magnesium</keyword>
<dbReference type="CDD" id="cd00096">
    <property type="entry name" value="Ig"/>
    <property type="match status" value="1"/>
</dbReference>
<keyword evidence="5" id="KW-1015">Disulfide bond</keyword>
<evidence type="ECO:0008006" key="18">
    <source>
        <dbReference type="Google" id="ProtNLM"/>
    </source>
</evidence>
<dbReference type="GO" id="GO:0046872">
    <property type="term" value="F:metal ion binding"/>
    <property type="evidence" value="ECO:0007669"/>
    <property type="project" value="UniProtKB-KW"/>
</dbReference>
<keyword evidence="8" id="KW-0393">Immunoglobulin domain</keyword>
<evidence type="ECO:0000256" key="2">
    <source>
        <dbReference type="ARBA" id="ARBA00022692"/>
    </source>
</evidence>
<dbReference type="InterPro" id="IPR008266">
    <property type="entry name" value="Tyr_kinase_AS"/>
</dbReference>
<dbReference type="Pfam" id="PF07714">
    <property type="entry name" value="PK_Tyr_Ser-Thr"/>
    <property type="match status" value="1"/>
</dbReference>
<feature type="domain" description="Ig-like" evidence="15">
    <location>
        <begin position="106"/>
        <end position="252"/>
    </location>
</feature>
<dbReference type="Pfam" id="PF07679">
    <property type="entry name" value="I-set"/>
    <property type="match status" value="1"/>
</dbReference>
<dbReference type="PROSITE" id="PS50835">
    <property type="entry name" value="IG_LIKE"/>
    <property type="match status" value="3"/>
</dbReference>
<feature type="binding site" evidence="10">
    <location>
        <position position="660"/>
    </location>
    <ligand>
        <name>ATP</name>
        <dbReference type="ChEBI" id="CHEBI:30616"/>
    </ligand>
</feature>
<comment type="subcellular location">
    <subcellularLocation>
        <location evidence="1">Membrane</location>
        <topology evidence="1">Single-pass membrane protein</topology>
    </subcellularLocation>
</comment>
<evidence type="ECO:0000256" key="5">
    <source>
        <dbReference type="ARBA" id="ARBA00023157"/>
    </source>
</evidence>
<organism evidence="16 17">
    <name type="scientific">Bugula neritina</name>
    <name type="common">Brown bryozoan</name>
    <name type="synonym">Sertularia neritina</name>
    <dbReference type="NCBI Taxonomy" id="10212"/>
    <lineage>
        <taxon>Eukaryota</taxon>
        <taxon>Metazoa</taxon>
        <taxon>Spiralia</taxon>
        <taxon>Lophotrochozoa</taxon>
        <taxon>Bryozoa</taxon>
        <taxon>Gymnolaemata</taxon>
        <taxon>Cheilostomatida</taxon>
        <taxon>Flustrina</taxon>
        <taxon>Buguloidea</taxon>
        <taxon>Bugulidae</taxon>
        <taxon>Bugula</taxon>
    </lineage>
</organism>
<dbReference type="SUPFAM" id="SSF48726">
    <property type="entry name" value="Immunoglobulin"/>
    <property type="match status" value="3"/>
</dbReference>
<keyword evidence="10" id="KW-0547">Nucleotide-binding</keyword>
<evidence type="ECO:0000313" key="17">
    <source>
        <dbReference type="Proteomes" id="UP000593567"/>
    </source>
</evidence>
<keyword evidence="4 13" id="KW-0472">Membrane</keyword>
<name>A0A7J7JAJ8_BUGNE</name>
<feature type="binding site" evidence="11">
    <location>
        <position position="661"/>
    </location>
    <ligand>
        <name>Mg(2+)</name>
        <dbReference type="ChEBI" id="CHEBI:18420"/>
    </ligand>
</feature>
<evidence type="ECO:0000256" key="10">
    <source>
        <dbReference type="PIRSR" id="PIRSR000615-2"/>
    </source>
</evidence>
<dbReference type="GO" id="GO:0004714">
    <property type="term" value="F:transmembrane receptor protein tyrosine kinase activity"/>
    <property type="evidence" value="ECO:0007669"/>
    <property type="project" value="TreeGrafter"/>
</dbReference>
<dbReference type="PROSITE" id="PS50011">
    <property type="entry name" value="PROTEIN_KINASE_DOM"/>
    <property type="match status" value="1"/>
</dbReference>
<keyword evidence="10" id="KW-0067">ATP-binding</keyword>
<dbReference type="InterPro" id="IPR011009">
    <property type="entry name" value="Kinase-like_dom_sf"/>
</dbReference>
<dbReference type="GO" id="GO:0016020">
    <property type="term" value="C:membrane"/>
    <property type="evidence" value="ECO:0007669"/>
    <property type="project" value="UniProtKB-SubCell"/>
</dbReference>
<proteinExistence type="predicted"/>
<dbReference type="SMART" id="SM00408">
    <property type="entry name" value="IGc2"/>
    <property type="match status" value="3"/>
</dbReference>
<dbReference type="InterPro" id="IPR000719">
    <property type="entry name" value="Prot_kinase_dom"/>
</dbReference>
<accession>A0A7J7JAJ8</accession>
<feature type="region of interest" description="Disordered" evidence="12">
    <location>
        <begin position="478"/>
        <end position="498"/>
    </location>
</feature>
<dbReference type="Proteomes" id="UP000593567">
    <property type="component" value="Unassembled WGS sequence"/>
</dbReference>
<evidence type="ECO:0000256" key="7">
    <source>
        <dbReference type="ARBA" id="ARBA00023180"/>
    </source>
</evidence>
<evidence type="ECO:0000256" key="13">
    <source>
        <dbReference type="SAM" id="Phobius"/>
    </source>
</evidence>
<dbReference type="FunFam" id="2.60.40.10:FF:000032">
    <property type="entry name" value="palladin isoform X1"/>
    <property type="match status" value="1"/>
</dbReference>
<dbReference type="Gene3D" id="2.60.40.10">
    <property type="entry name" value="Immunoglobulins"/>
    <property type="match status" value="3"/>
</dbReference>
<reference evidence="16" key="1">
    <citation type="submission" date="2020-06" db="EMBL/GenBank/DDBJ databases">
        <title>Draft genome of Bugula neritina, a colonial animal packing powerful symbionts and potential medicines.</title>
        <authorList>
            <person name="Rayko M."/>
        </authorList>
    </citation>
    <scope>NUCLEOTIDE SEQUENCE [LARGE SCALE GENOMIC DNA]</scope>
    <source>
        <strain evidence="16">Kwan_BN1</strain>
    </source>
</reference>
<feature type="domain" description="Ig-like" evidence="15">
    <location>
        <begin position="272"/>
        <end position="362"/>
    </location>
</feature>
<feature type="transmembrane region" description="Helical" evidence="13">
    <location>
        <begin position="389"/>
        <end position="412"/>
    </location>
</feature>
<dbReference type="PROSITE" id="PS00109">
    <property type="entry name" value="PROTEIN_KINASE_TYR"/>
    <property type="match status" value="1"/>
</dbReference>
<dbReference type="InterPro" id="IPR050122">
    <property type="entry name" value="RTK"/>
</dbReference>
<dbReference type="PANTHER" id="PTHR24416:SF573">
    <property type="entry name" value="INACTIVE TYROSINE-PROTEIN KINASE 7"/>
    <property type="match status" value="1"/>
</dbReference>
<evidence type="ECO:0000256" key="4">
    <source>
        <dbReference type="ARBA" id="ARBA00023136"/>
    </source>
</evidence>
<keyword evidence="7" id="KW-0325">Glycoprotein</keyword>
<evidence type="ECO:0000256" key="9">
    <source>
        <dbReference type="PIRSR" id="PIRSR000615-1"/>
    </source>
</evidence>
<keyword evidence="11" id="KW-0479">Metal-binding</keyword>
<dbReference type="InterPro" id="IPR013783">
    <property type="entry name" value="Ig-like_fold"/>
</dbReference>
<dbReference type="GO" id="GO:0005524">
    <property type="term" value="F:ATP binding"/>
    <property type="evidence" value="ECO:0007669"/>
    <property type="project" value="UniProtKB-KW"/>
</dbReference>
<dbReference type="EMBL" id="VXIV02002776">
    <property type="protein sequence ID" value="KAF6022997.1"/>
    <property type="molecule type" value="Genomic_DNA"/>
</dbReference>
<evidence type="ECO:0000313" key="16">
    <source>
        <dbReference type="EMBL" id="KAF6022997.1"/>
    </source>
</evidence>
<dbReference type="InterPro" id="IPR003598">
    <property type="entry name" value="Ig_sub2"/>
</dbReference>
<feature type="active site" description="Proton acceptor" evidence="9">
    <location>
        <position position="656"/>
    </location>
</feature>
<sequence length="792" mass="86953">MARLGRFNKENLIPAVSITQPTVIAEGQRLEIDCVRPQGVPTPSVRWLYRSSRIPIQNGPHLNILEGTKLVIEEAHSEHANNYTCVAENMVGSRELSVEIAVTETPQITRGPINATSKEERLVQLPCEYTGSKPPWTNVTWLFNGQPLHQKSSMEGFYSCVVYTQQQPSVSSVAAYLSVSSKCQHTPVSGYHSKCQHTPVSGYHSKCQHTPANVGIPQQVSAYPSTLTFTDVQNSAVGQYMCVASVPDSTLHSLYGPSSINTTISISVGVSPTISYSSKNQTIATGDTAMLHCEADGDPAPHVTWDKDGAIFEANSSASRIYQLSNNSLLIGSAVKSDQGIYRCVVGNIRGLNRVEIGVVISADTRSSTSAAEYPDVGDRAGIGMTKTIVIAVSASVAYLILVIVLIAYCSLRRVRRKKRHRVHKKGNLQMHPMNEEMASHETERLMSTTADSTTAAAASLSSTPNQYISHEQQLHNGYAGSRTPTSTPRIRGYESADSSVSKGSASMVKYDRSKLVNIGVLGNGMYGDVFLAKAAGLSNPPAANSETELVCVKRLTSRDDAVRAEFKYEMEMYHKLRHIRISRLLAVCREMDPIYMVLEYCEWGDLKQFLLATSNSNGGQELTIDPPTTAQKLAICHQVATAMNYLASRRFIHKDLASRNVLIEPNLNIKVSSLGLSKDIYASEYVQNKAGLLIPLRWTAPEAWLEDDYSTKSDVWSFGCFLFEVFSGGNIPYSELTNEQVLRGYEKGDLHPITGDCIPQEMQSIAYQCWSSCLKDRPDFSQILTLCASSN</sequence>
<feature type="domain" description="Ig-like" evidence="15">
    <location>
        <begin position="14"/>
        <end position="103"/>
    </location>
</feature>
<dbReference type="InterPro" id="IPR007110">
    <property type="entry name" value="Ig-like_dom"/>
</dbReference>
<dbReference type="AlphaFoldDB" id="A0A7J7JAJ8"/>
<evidence type="ECO:0000256" key="6">
    <source>
        <dbReference type="ARBA" id="ARBA00023170"/>
    </source>
</evidence>
<evidence type="ECO:0000256" key="11">
    <source>
        <dbReference type="PIRSR" id="PIRSR000615-3"/>
    </source>
</evidence>
<evidence type="ECO:0000259" key="14">
    <source>
        <dbReference type="PROSITE" id="PS50011"/>
    </source>
</evidence>
<dbReference type="InterPro" id="IPR001245">
    <property type="entry name" value="Ser-Thr/Tyr_kinase_cat_dom"/>
</dbReference>
<evidence type="ECO:0000256" key="12">
    <source>
        <dbReference type="SAM" id="MobiDB-lite"/>
    </source>
</evidence>
<dbReference type="InterPro" id="IPR003599">
    <property type="entry name" value="Ig_sub"/>
</dbReference>
<dbReference type="PRINTS" id="PR00109">
    <property type="entry name" value="TYRKINASE"/>
</dbReference>
<keyword evidence="2 13" id="KW-0812">Transmembrane</keyword>